<evidence type="ECO:0000313" key="8">
    <source>
        <dbReference type="EMBL" id="TIC30115.1"/>
    </source>
</evidence>
<keyword evidence="3" id="KW-0677">Repeat</keyword>
<feature type="repeat" description="WD" evidence="6">
    <location>
        <begin position="444"/>
        <end position="475"/>
    </location>
</feature>
<comment type="caution">
    <text evidence="8">The sequence shown here is derived from an EMBL/GenBank/DDBJ whole genome shotgun (WGS) entry which is preliminary data.</text>
</comment>
<dbReference type="PROSITE" id="PS50082">
    <property type="entry name" value="WD_REPEATS_2"/>
    <property type="match status" value="5"/>
</dbReference>
<feature type="repeat" description="WD" evidence="6">
    <location>
        <begin position="212"/>
        <end position="253"/>
    </location>
</feature>
<evidence type="ECO:0000256" key="5">
    <source>
        <dbReference type="ARBA" id="ARBA00038344"/>
    </source>
</evidence>
<feature type="repeat" description="WD" evidence="6">
    <location>
        <begin position="489"/>
        <end position="522"/>
    </location>
</feature>
<accession>A0A4T0N5L8</accession>
<dbReference type="EMBL" id="SPRO01000021">
    <property type="protein sequence ID" value="TIC30115.1"/>
    <property type="molecule type" value="Genomic_DNA"/>
</dbReference>
<evidence type="ECO:0000256" key="3">
    <source>
        <dbReference type="ARBA" id="ARBA00022737"/>
    </source>
</evidence>
<dbReference type="GO" id="GO:0005634">
    <property type="term" value="C:nucleus"/>
    <property type="evidence" value="ECO:0007669"/>
    <property type="project" value="TreeGrafter"/>
</dbReference>
<dbReference type="SMART" id="SM00320">
    <property type="entry name" value="WD40"/>
    <property type="match status" value="5"/>
</dbReference>
<name>A0A4T0N5L8_9BASI</name>
<dbReference type="PROSITE" id="PS00678">
    <property type="entry name" value="WD_REPEATS_1"/>
    <property type="match status" value="1"/>
</dbReference>
<dbReference type="PANTHER" id="PTHR22852:SF0">
    <property type="entry name" value="DENTICLELESS PROTEIN HOMOLOG"/>
    <property type="match status" value="1"/>
</dbReference>
<evidence type="ECO:0000256" key="6">
    <source>
        <dbReference type="PROSITE-ProRule" id="PRU00221"/>
    </source>
</evidence>
<dbReference type="PRINTS" id="PR00320">
    <property type="entry name" value="GPROTEINBRPT"/>
</dbReference>
<comment type="similarity">
    <text evidence="5">Belongs to the WD repeat cdt2 family.</text>
</comment>
<dbReference type="Pfam" id="PF00400">
    <property type="entry name" value="WD40"/>
    <property type="match status" value="5"/>
</dbReference>
<proteinExistence type="inferred from homology"/>
<dbReference type="SUPFAM" id="SSF50978">
    <property type="entry name" value="WD40 repeat-like"/>
    <property type="match status" value="1"/>
</dbReference>
<dbReference type="PROSITE" id="PS50294">
    <property type="entry name" value="WD_REPEATS_REGION"/>
    <property type="match status" value="3"/>
</dbReference>
<feature type="repeat" description="WD" evidence="6">
    <location>
        <begin position="347"/>
        <end position="373"/>
    </location>
</feature>
<protein>
    <submittedName>
        <fullName evidence="8">WD40 repeat-like protein</fullName>
    </submittedName>
</protein>
<evidence type="ECO:0000256" key="4">
    <source>
        <dbReference type="ARBA" id="ARBA00022786"/>
    </source>
</evidence>
<feature type="region of interest" description="Disordered" evidence="7">
    <location>
        <begin position="1"/>
        <end position="49"/>
    </location>
</feature>
<feature type="compositionally biased region" description="Low complexity" evidence="7">
    <location>
        <begin position="371"/>
        <end position="380"/>
    </location>
</feature>
<dbReference type="AlphaFoldDB" id="A0A4T0N5L8"/>
<evidence type="ECO:0000313" key="9">
    <source>
        <dbReference type="Proteomes" id="UP000305647"/>
    </source>
</evidence>
<dbReference type="InterPro" id="IPR001680">
    <property type="entry name" value="WD40_rpt"/>
</dbReference>
<evidence type="ECO:0000256" key="2">
    <source>
        <dbReference type="ARBA" id="ARBA00022574"/>
    </source>
</evidence>
<feature type="repeat" description="WD" evidence="6">
    <location>
        <begin position="254"/>
        <end position="296"/>
    </location>
</feature>
<dbReference type="PANTHER" id="PTHR22852">
    <property type="entry name" value="LETHAL 2 DENTICLELESS PROTEIN RETINOIC ACID-REGULATED NUCLEAR MATRIX-ASSOCIATED PROTEIN"/>
    <property type="match status" value="1"/>
</dbReference>
<dbReference type="InterPro" id="IPR051865">
    <property type="entry name" value="WD-repeat_CDT2_adapter"/>
</dbReference>
<dbReference type="InterPro" id="IPR015943">
    <property type="entry name" value="WD40/YVTN_repeat-like_dom_sf"/>
</dbReference>
<evidence type="ECO:0000256" key="7">
    <source>
        <dbReference type="SAM" id="MobiDB-lite"/>
    </source>
</evidence>
<dbReference type="GO" id="GO:0043161">
    <property type="term" value="P:proteasome-mediated ubiquitin-dependent protein catabolic process"/>
    <property type="evidence" value="ECO:0007669"/>
    <property type="project" value="TreeGrafter"/>
</dbReference>
<dbReference type="InterPro" id="IPR036322">
    <property type="entry name" value="WD40_repeat_dom_sf"/>
</dbReference>
<dbReference type="Gene3D" id="2.130.10.10">
    <property type="entry name" value="YVTN repeat-like/Quinoprotein amine dehydrogenase"/>
    <property type="match status" value="2"/>
</dbReference>
<feature type="region of interest" description="Disordered" evidence="7">
    <location>
        <begin position="371"/>
        <end position="394"/>
    </location>
</feature>
<feature type="compositionally biased region" description="Low complexity" evidence="7">
    <location>
        <begin position="82"/>
        <end position="94"/>
    </location>
</feature>
<feature type="compositionally biased region" description="Polar residues" evidence="7">
    <location>
        <begin position="1"/>
        <end position="12"/>
    </location>
</feature>
<keyword evidence="4" id="KW-0833">Ubl conjugation pathway</keyword>
<reference evidence="8 9" key="1">
    <citation type="submission" date="2019-03" db="EMBL/GenBank/DDBJ databases">
        <title>Sequencing 25 genomes of Wallemia mellicola.</title>
        <authorList>
            <person name="Gostincar C."/>
        </authorList>
    </citation>
    <scope>NUCLEOTIDE SEQUENCE [LARGE SCALE GENOMIC DNA]</scope>
    <source>
        <strain evidence="8 9">EXF-8738</strain>
    </source>
</reference>
<comment type="pathway">
    <text evidence="1">Protein modification; protein ubiquitination.</text>
</comment>
<sequence length="522" mass="57167">MINSGTKSTQTRGLREHTSNIPSSPISTAADKDSSSSSPSTSQNVRVNPAPKVKIKLAFDPHFFAPKDTKKRKNSAIDEESATSTSTSRISSIDNASDGDELSYIRRTKAATSFHSYYKQIRLGGKPNTRALDMSAIFLRNFRNTCRSDIMTFQSRLSDRTYAPPLTTTFIPSTQTSGAPVLVVGDEEGSVSFLDAQPRAKQRSNRRLVGYLEAHDNAIFDLKFSCDSAQFCTASADQEIRIWDTRTQAHVGTCHGHTGSIKALSWSNFSDSIFASAARDGSVRVWDTRTSCQKESAVIHTDGPREIDPMLTIDKAHASASELRKRNSIGRSVTRSVTSIAYLQHQDNLLVSAGSANGSVKLWDIRTASGKSSKSAKPASETPDMTENNGRPHGVSHLAADGSWLWTLCTNSIIYGYPTNNLTSEARIQLKDDELTCASFWVRMALSPDSRYLSCGSKNGTVFSWDISNSKRAQQSQDKAVKLFHSKGTNGTSNEVGSVDWADDVLASCSDDMSVRFWRPQP</sequence>
<dbReference type="InterPro" id="IPR019775">
    <property type="entry name" value="WD40_repeat_CS"/>
</dbReference>
<organism evidence="8 9">
    <name type="scientific">Wallemia mellicola</name>
    <dbReference type="NCBI Taxonomy" id="1708541"/>
    <lineage>
        <taxon>Eukaryota</taxon>
        <taxon>Fungi</taxon>
        <taxon>Dikarya</taxon>
        <taxon>Basidiomycota</taxon>
        <taxon>Wallemiomycotina</taxon>
        <taxon>Wallemiomycetes</taxon>
        <taxon>Wallemiales</taxon>
        <taxon>Wallemiaceae</taxon>
        <taxon>Wallemia</taxon>
    </lineage>
</organism>
<keyword evidence="2 6" id="KW-0853">WD repeat</keyword>
<dbReference type="InterPro" id="IPR020472">
    <property type="entry name" value="WD40_PAC1"/>
</dbReference>
<gene>
    <name evidence="8" type="ORF">E3Q10_02270</name>
</gene>
<dbReference type="Proteomes" id="UP000305647">
    <property type="component" value="Unassembled WGS sequence"/>
</dbReference>
<evidence type="ECO:0000256" key="1">
    <source>
        <dbReference type="ARBA" id="ARBA00004906"/>
    </source>
</evidence>
<dbReference type="GO" id="GO:0030674">
    <property type="term" value="F:protein-macromolecule adaptor activity"/>
    <property type="evidence" value="ECO:0007669"/>
    <property type="project" value="TreeGrafter"/>
</dbReference>
<feature type="region of interest" description="Disordered" evidence="7">
    <location>
        <begin position="66"/>
        <end position="98"/>
    </location>
</feature>